<dbReference type="InterPro" id="IPR013083">
    <property type="entry name" value="Znf_RING/FYVE/PHD"/>
</dbReference>
<dbReference type="InterPro" id="IPR012677">
    <property type="entry name" value="Nucleotide-bd_a/b_plait_sf"/>
</dbReference>
<name>A0A0Q3F2A8_BRADI</name>
<dbReference type="AlphaFoldDB" id="A0A0Q3F2A8"/>
<feature type="compositionally biased region" description="Polar residues" evidence="3">
    <location>
        <begin position="452"/>
        <end position="475"/>
    </location>
</feature>
<feature type="compositionally biased region" description="Low complexity" evidence="3">
    <location>
        <begin position="355"/>
        <end position="366"/>
    </location>
</feature>
<dbReference type="CDD" id="cd12438">
    <property type="entry name" value="RRM_CNOT4"/>
    <property type="match status" value="1"/>
</dbReference>
<dbReference type="ExpressionAtlas" id="A0A0Q3F2A8">
    <property type="expression patterns" value="baseline and differential"/>
</dbReference>
<feature type="region of interest" description="Disordered" evidence="3">
    <location>
        <begin position="859"/>
        <end position="973"/>
    </location>
</feature>
<dbReference type="FunFam" id="3.30.70.330:FF:000161">
    <property type="entry name" value="RNA binding (RRM/RBD/RNP motifs) family protein"/>
    <property type="match status" value="1"/>
</dbReference>
<evidence type="ECO:0008006" key="9">
    <source>
        <dbReference type="Google" id="ProtNLM"/>
    </source>
</evidence>
<feature type="compositionally biased region" description="Polar residues" evidence="3">
    <location>
        <begin position="296"/>
        <end position="322"/>
    </location>
</feature>
<dbReference type="InterPro" id="IPR000504">
    <property type="entry name" value="RRM_dom"/>
</dbReference>
<evidence type="ECO:0000313" key="6">
    <source>
        <dbReference type="EMBL" id="KQJ92644.2"/>
    </source>
</evidence>
<dbReference type="OrthoDB" id="1923159at2759"/>
<dbReference type="SUPFAM" id="SSF54928">
    <property type="entry name" value="RNA-binding domain, RBD"/>
    <property type="match status" value="1"/>
</dbReference>
<sequence length="1175" mass="128328">MTMSDDGDRTCPLCAEEMDITDQQLKPCKCGYEICVWCWHHIIDMAEKEDTEGRCPACRTRYDKDRIVKMAATCERLTTYGFFSLPMDGYRTVTDKNTEKKQKTQKVKSKALTVEAKKHLASVRVIQRNLVYIIGLPANLCNESVLERREYFGQYGKVLKVSVSRPTGAPSQQTSTNNGISVYITYAKEEEAIRCIQAVHNFVLEGKVLRACFGTTKYCHAWLRNMTCGNPDCLYLHDVGSQEDSFTKDEIISAYTRSRVPQMASTVSQRRSGTVLPSPADDFSYSAVVSAKHTIKNGTSNTTGQSRLSPPNSSSGRSTLPPATSWGHRELNTRTPATEVTSSQSLIKSKSETHSNSFPSSSMIPSARLPSSWNDDTSTVPKMTEGRHLSERDSLSKTLKLYRPGIAKETQAVTSLESSLDIDFSTIPSAWNDDEVVASDEPLKGSEKKQVVNGQLVSSPSLKPTESSQPASKLLTSPKKDTTLNISKQSLLDCVSRSAISNSDVKSGDGDHQVINMGATTLRAMNSQPNQTASESRPVDTEVEKLSVGVSSVTLDSKDKVQSMAEKQQLDAILDTSVVIPSSQNLNKEPSHSKLAEFLSSGNKDPALSCQSSADKHLDWSSELQSHGVTSRLDDIWNSSVATDKPHARMLDTADQALSSSYVRTANTPHMSLWNDKEINRTSTSDRTSSTMTQTGLSSSTDNTSAFLNLRQEGLGTMYAPGMVSEHSGLRSHQHGVLDAVRTGNIGSFGKAVGGNKDEGSIISDILSLEFDPWDESYSTANNFAKMLNESEKNDVLFNGPSWKSKGSSNESRFSFARQDNQRNFPDSSFRNCGSEQNFSLLSQNSHGNVYQNGIAFQSPEEDFPKSNPLTMSDMPTAGTSRSKISAPPGFSAPARVPPPGFSSQDGLNPPPGFSSGFSSQDMLNTHGFSSGFSSQAGSNPPLGFSSQAGSNPPRGFNSGFSSQDGSNIPPGFSSAFSAGFSSQNGSNQAYGSTYSETRLLDNLFGSHTNQYQPQISRHTSDIEFIDPAILAVGKGRMPGVGDSGLDMKNAPFPAQLQTSNNDPRLQLLMQQSMPSHQNLRYTDHVQDAFNPMNDNYLASRLLQQNHGSLSPYAQMPLQQPRNSQLANGHWDGWSDLRQGNNVPMSDMSRMLYPSEASNFHMLGSNDMYNRTYGL</sequence>
<evidence type="ECO:0000256" key="2">
    <source>
        <dbReference type="PROSITE-ProRule" id="PRU00176"/>
    </source>
</evidence>
<accession>A0A0Q3F2A8</accession>
<dbReference type="InParanoid" id="A0A0Q3F2A8"/>
<evidence type="ECO:0000313" key="7">
    <source>
        <dbReference type="EnsemblPlants" id="KQJ92644"/>
    </source>
</evidence>
<reference evidence="6" key="2">
    <citation type="submission" date="2017-06" db="EMBL/GenBank/DDBJ databases">
        <title>WGS assembly of Brachypodium distachyon.</title>
        <authorList>
            <consortium name="The International Brachypodium Initiative"/>
            <person name="Lucas S."/>
            <person name="Harmon-Smith M."/>
            <person name="Lail K."/>
            <person name="Tice H."/>
            <person name="Grimwood J."/>
            <person name="Bruce D."/>
            <person name="Barry K."/>
            <person name="Shu S."/>
            <person name="Lindquist E."/>
            <person name="Wang M."/>
            <person name="Pitluck S."/>
            <person name="Vogel J.P."/>
            <person name="Garvin D.F."/>
            <person name="Mockler T.C."/>
            <person name="Schmutz J."/>
            <person name="Rokhsar D."/>
            <person name="Bevan M.W."/>
        </authorList>
    </citation>
    <scope>NUCLEOTIDE SEQUENCE</scope>
    <source>
        <strain evidence="6">Bd21</strain>
    </source>
</reference>
<dbReference type="CDD" id="cd16618">
    <property type="entry name" value="mRING-HC-C4C4_CNOT4"/>
    <property type="match status" value="1"/>
</dbReference>
<feature type="region of interest" description="Disordered" evidence="3">
    <location>
        <begin position="296"/>
        <end position="391"/>
    </location>
</feature>
<dbReference type="PANTHER" id="PTHR12603:SF36">
    <property type="entry name" value="RNA BINDING (RRM_RBD_RNP MOTIFS) FAMILY PROTEIN"/>
    <property type="match status" value="1"/>
</dbReference>
<dbReference type="InterPro" id="IPR003954">
    <property type="entry name" value="RRM_euk-type"/>
</dbReference>
<dbReference type="Pfam" id="PF14570">
    <property type="entry name" value="zf-RING_4"/>
    <property type="match status" value="1"/>
</dbReference>
<keyword evidence="1" id="KW-0479">Metal-binding</keyword>
<dbReference type="GO" id="GO:0008270">
    <property type="term" value="F:zinc ion binding"/>
    <property type="evidence" value="ECO:0007669"/>
    <property type="project" value="UniProtKB-KW"/>
</dbReference>
<dbReference type="InterPro" id="IPR001841">
    <property type="entry name" value="Znf_RING"/>
</dbReference>
<keyword evidence="1" id="KW-0863">Zinc-finger</keyword>
<keyword evidence="8" id="KW-1185">Reference proteome</keyword>
<dbReference type="GO" id="GO:0003723">
    <property type="term" value="F:RNA binding"/>
    <property type="evidence" value="ECO:0007669"/>
    <property type="project" value="UniProtKB-UniRule"/>
</dbReference>
<dbReference type="GO" id="GO:0004842">
    <property type="term" value="F:ubiquitin-protein transferase activity"/>
    <property type="evidence" value="ECO:0000318"/>
    <property type="project" value="GO_Central"/>
</dbReference>
<dbReference type="Proteomes" id="UP000008810">
    <property type="component" value="Chromosome 4"/>
</dbReference>
<dbReference type="SUPFAM" id="SSF57850">
    <property type="entry name" value="RING/U-box"/>
    <property type="match status" value="1"/>
</dbReference>
<feature type="domain" description="RRM" evidence="5">
    <location>
        <begin position="129"/>
        <end position="216"/>
    </location>
</feature>
<keyword evidence="2" id="KW-0694">RNA-binding</keyword>
<feature type="compositionally biased region" description="Polar residues" evidence="3">
    <location>
        <begin position="369"/>
        <end position="381"/>
    </location>
</feature>
<feature type="region of interest" description="Disordered" evidence="3">
    <location>
        <begin position="682"/>
        <end position="702"/>
    </location>
</feature>
<organism evidence="6">
    <name type="scientific">Brachypodium distachyon</name>
    <name type="common">Purple false brome</name>
    <name type="synonym">Trachynia distachya</name>
    <dbReference type="NCBI Taxonomy" id="15368"/>
    <lineage>
        <taxon>Eukaryota</taxon>
        <taxon>Viridiplantae</taxon>
        <taxon>Streptophyta</taxon>
        <taxon>Embryophyta</taxon>
        <taxon>Tracheophyta</taxon>
        <taxon>Spermatophyta</taxon>
        <taxon>Magnoliopsida</taxon>
        <taxon>Liliopsida</taxon>
        <taxon>Poales</taxon>
        <taxon>Poaceae</taxon>
        <taxon>BOP clade</taxon>
        <taxon>Pooideae</taxon>
        <taxon>Stipodae</taxon>
        <taxon>Brachypodieae</taxon>
        <taxon>Brachypodium</taxon>
    </lineage>
</organism>
<dbReference type="GO" id="GO:0030014">
    <property type="term" value="C:CCR4-NOT complex"/>
    <property type="evidence" value="ECO:0000318"/>
    <property type="project" value="GO_Central"/>
</dbReference>
<dbReference type="STRING" id="15368.A0A0Q3F2A8"/>
<protein>
    <recommendedName>
        <fullName evidence="9">RING-type domain-containing protein</fullName>
    </recommendedName>
</protein>
<reference evidence="6 7" key="1">
    <citation type="journal article" date="2010" name="Nature">
        <title>Genome sequencing and analysis of the model grass Brachypodium distachyon.</title>
        <authorList>
            <consortium name="International Brachypodium Initiative"/>
        </authorList>
    </citation>
    <scope>NUCLEOTIDE SEQUENCE [LARGE SCALE GENOMIC DNA]</scope>
    <source>
        <strain evidence="6 7">Bd21</strain>
    </source>
</reference>
<evidence type="ECO:0000256" key="1">
    <source>
        <dbReference type="PROSITE-ProRule" id="PRU00175"/>
    </source>
</evidence>
<dbReference type="GO" id="GO:0016567">
    <property type="term" value="P:protein ubiquitination"/>
    <property type="evidence" value="ECO:0000318"/>
    <property type="project" value="GO_Central"/>
</dbReference>
<dbReference type="FunCoup" id="A0A0Q3F2A8">
    <property type="interactions" value="1337"/>
</dbReference>
<dbReference type="InterPro" id="IPR035979">
    <property type="entry name" value="RBD_domain_sf"/>
</dbReference>
<dbReference type="InterPro" id="IPR039515">
    <property type="entry name" value="NOT4_mRING-HC-C4C4"/>
</dbReference>
<dbReference type="FunFam" id="3.30.40.10:FF:000155">
    <property type="entry name" value="RNA binding (RRM/RBD/RNP motifs) family protein"/>
    <property type="match status" value="1"/>
</dbReference>
<evidence type="ECO:0000259" key="5">
    <source>
        <dbReference type="PROSITE" id="PS50102"/>
    </source>
</evidence>
<dbReference type="Gene3D" id="3.30.40.10">
    <property type="entry name" value="Zinc/RING finger domain, C3HC4 (zinc finger)"/>
    <property type="match status" value="1"/>
</dbReference>
<proteinExistence type="predicted"/>
<dbReference type="PANTHER" id="PTHR12603">
    <property type="entry name" value="CCR4-NOT TRANSCRIPTION COMPLEX RELATED"/>
    <property type="match status" value="1"/>
</dbReference>
<evidence type="ECO:0000259" key="4">
    <source>
        <dbReference type="PROSITE" id="PS50089"/>
    </source>
</evidence>
<dbReference type="SMART" id="SM00361">
    <property type="entry name" value="RRM_1"/>
    <property type="match status" value="1"/>
</dbReference>
<dbReference type="InterPro" id="IPR034261">
    <property type="entry name" value="CNOT4_RRM"/>
</dbReference>
<feature type="compositionally biased region" description="Basic and acidic residues" evidence="3">
    <location>
        <begin position="441"/>
        <end position="450"/>
    </location>
</feature>
<dbReference type="PROSITE" id="PS50102">
    <property type="entry name" value="RRM"/>
    <property type="match status" value="1"/>
</dbReference>
<dbReference type="EMBL" id="CM000883">
    <property type="protein sequence ID" value="KQJ92644.2"/>
    <property type="molecule type" value="Genomic_DNA"/>
</dbReference>
<dbReference type="Gramene" id="KQJ92644">
    <property type="protein sequence ID" value="KQJ92644"/>
    <property type="gene ID" value="BRADI_4g45240v3"/>
</dbReference>
<keyword evidence="1" id="KW-0862">Zinc</keyword>
<dbReference type="Pfam" id="PF00076">
    <property type="entry name" value="RRM_1"/>
    <property type="match status" value="1"/>
</dbReference>
<feature type="domain" description="RING-type" evidence="4">
    <location>
        <begin position="11"/>
        <end position="59"/>
    </location>
</feature>
<dbReference type="PROSITE" id="PS50089">
    <property type="entry name" value="ZF_RING_2"/>
    <property type="match status" value="1"/>
</dbReference>
<feature type="compositionally biased region" description="Polar residues" evidence="3">
    <location>
        <begin position="333"/>
        <end position="348"/>
    </location>
</feature>
<evidence type="ECO:0000256" key="3">
    <source>
        <dbReference type="SAM" id="MobiDB-lite"/>
    </source>
</evidence>
<evidence type="ECO:0000313" key="8">
    <source>
        <dbReference type="Proteomes" id="UP000008810"/>
    </source>
</evidence>
<dbReference type="InterPro" id="IPR039780">
    <property type="entry name" value="Mot2"/>
</dbReference>
<gene>
    <name evidence="6" type="ORF">BRADI_4g45240v3</name>
</gene>
<feature type="compositionally biased region" description="Low complexity" evidence="3">
    <location>
        <begin position="682"/>
        <end position="695"/>
    </location>
</feature>
<dbReference type="EnsemblPlants" id="KQJ92644">
    <property type="protein sequence ID" value="KQJ92644"/>
    <property type="gene ID" value="BRADI_4g45240v3"/>
</dbReference>
<feature type="region of interest" description="Disordered" evidence="3">
    <location>
        <begin position="441"/>
        <end position="480"/>
    </location>
</feature>
<reference evidence="7" key="3">
    <citation type="submission" date="2018-08" db="UniProtKB">
        <authorList>
            <consortium name="EnsemblPlants"/>
        </authorList>
    </citation>
    <scope>IDENTIFICATION</scope>
    <source>
        <strain evidence="7">cv. Bd21</strain>
    </source>
</reference>
<dbReference type="Gene3D" id="3.30.70.330">
    <property type="match status" value="1"/>
</dbReference>